<protein>
    <recommendedName>
        <fullName evidence="2">RNA 2'-phosphotransferase</fullName>
    </recommendedName>
</protein>
<dbReference type="Pfam" id="PF01885">
    <property type="entry name" value="PTS_2-RNA"/>
    <property type="match status" value="1"/>
</dbReference>
<dbReference type="AlphaFoldDB" id="A0A7V0I9V6"/>
<reference evidence="1" key="1">
    <citation type="journal article" date="2020" name="mSystems">
        <title>Genome- and Community-Level Interaction Insights into Carbon Utilization and Element Cycling Functions of Hydrothermarchaeota in Hydrothermal Sediment.</title>
        <authorList>
            <person name="Zhou Z."/>
            <person name="Liu Y."/>
            <person name="Xu W."/>
            <person name="Pan J."/>
            <person name="Luo Z.H."/>
            <person name="Li M."/>
        </authorList>
    </citation>
    <scope>NUCLEOTIDE SEQUENCE [LARGE SCALE GENOMIC DNA]</scope>
    <source>
        <strain evidence="1">HyVt-113</strain>
    </source>
</reference>
<accession>A0A7V0I9V6</accession>
<dbReference type="InterPro" id="IPR042081">
    <property type="entry name" value="RNA_2'-PTrans_C"/>
</dbReference>
<organism evidence="1">
    <name type="scientific">Desulfofervidus auxilii</name>
    <dbReference type="NCBI Taxonomy" id="1621989"/>
    <lineage>
        <taxon>Bacteria</taxon>
        <taxon>Pseudomonadati</taxon>
        <taxon>Thermodesulfobacteriota</taxon>
        <taxon>Candidatus Desulfofervidia</taxon>
        <taxon>Candidatus Desulfofervidales</taxon>
        <taxon>Candidatus Desulfofervidaceae</taxon>
        <taxon>Candidatus Desulfofervidus</taxon>
    </lineage>
</organism>
<dbReference type="GO" id="GO:0016740">
    <property type="term" value="F:transferase activity"/>
    <property type="evidence" value="ECO:0007669"/>
    <property type="project" value="InterPro"/>
</dbReference>
<dbReference type="Gene3D" id="3.20.170.30">
    <property type="match status" value="1"/>
</dbReference>
<evidence type="ECO:0000313" key="1">
    <source>
        <dbReference type="EMBL" id="HDD35371.1"/>
    </source>
</evidence>
<dbReference type="Proteomes" id="UP000885706">
    <property type="component" value="Unassembled WGS sequence"/>
</dbReference>
<dbReference type="EMBL" id="DQWQ01000052">
    <property type="protein sequence ID" value="HDD35371.1"/>
    <property type="molecule type" value="Genomic_DNA"/>
</dbReference>
<gene>
    <name evidence="1" type="ORF">ENF30_01085</name>
</gene>
<comment type="caution">
    <text evidence="1">The sequence shown here is derived from an EMBL/GenBank/DDBJ whole genome shotgun (WGS) entry which is preliminary data.</text>
</comment>
<name>A0A7V0I9V6_DESA2</name>
<dbReference type="InterPro" id="IPR042080">
    <property type="entry name" value="RNA_2'-PTrans_N"/>
</dbReference>
<dbReference type="InterPro" id="IPR002745">
    <property type="entry name" value="Ptrans_KptA/Tpt1"/>
</dbReference>
<sequence>MKGNYQRKLAKISKLMKYILVYRPDEFGLIVDEEGFVLLKDLLKAINEEKDYSFVRLSHIMDIVNFFERDVFEIKDKKIRAIQRHFELLPVNNTPKILYTPVRPKAYSHVLKQGLIPAKYAFLPLTTDKELALRIGKRRDKEPIIIEIHAHKAIKDNINFYCLNKLLYLVKEMPSQYISGPPLEKVTKVEKTVFKTPSESLFLTPKVFYTEKINRAKRYARKKAKRRK</sequence>
<evidence type="ECO:0008006" key="2">
    <source>
        <dbReference type="Google" id="ProtNLM"/>
    </source>
</evidence>
<proteinExistence type="predicted"/>
<dbReference type="Gene3D" id="1.10.10.970">
    <property type="entry name" value="RNA 2'-phosphotransferase, Tpt1/KptA family, N-terminal domain"/>
    <property type="match status" value="1"/>
</dbReference>
<dbReference type="SUPFAM" id="SSF56399">
    <property type="entry name" value="ADP-ribosylation"/>
    <property type="match status" value="1"/>
</dbReference>